<comment type="caution">
    <text evidence="1">The sequence shown here is derived from an EMBL/GenBank/DDBJ whole genome shotgun (WGS) entry which is preliminary data.</text>
</comment>
<dbReference type="PANTHER" id="PTHR33221">
    <property type="entry name" value="WINGED HELIX-TURN-HELIX TRANSCRIPTIONAL REGULATOR, RRF2 FAMILY"/>
    <property type="match status" value="1"/>
</dbReference>
<dbReference type="InterPro" id="IPR036388">
    <property type="entry name" value="WH-like_DNA-bd_sf"/>
</dbReference>
<dbReference type="RefSeq" id="WP_116849178.1">
    <property type="nucleotide sequence ID" value="NZ_QTJU01000010.1"/>
</dbReference>
<dbReference type="Proteomes" id="UP000261284">
    <property type="component" value="Unassembled WGS sequence"/>
</dbReference>
<name>A0A3E1NEA9_9BACT</name>
<dbReference type="Pfam" id="PF02082">
    <property type="entry name" value="Rrf2"/>
    <property type="match status" value="1"/>
</dbReference>
<evidence type="ECO:0000313" key="1">
    <source>
        <dbReference type="EMBL" id="RFM26306.1"/>
    </source>
</evidence>
<gene>
    <name evidence="1" type="ORF">DXN05_20570</name>
</gene>
<dbReference type="AlphaFoldDB" id="A0A3E1NEA9"/>
<evidence type="ECO:0000313" key="2">
    <source>
        <dbReference type="Proteomes" id="UP000261284"/>
    </source>
</evidence>
<keyword evidence="2" id="KW-1185">Reference proteome</keyword>
<dbReference type="GO" id="GO:0003700">
    <property type="term" value="F:DNA-binding transcription factor activity"/>
    <property type="evidence" value="ECO:0007669"/>
    <property type="project" value="TreeGrafter"/>
</dbReference>
<proteinExistence type="predicted"/>
<dbReference type="EMBL" id="QTJU01000010">
    <property type="protein sequence ID" value="RFM26306.1"/>
    <property type="molecule type" value="Genomic_DNA"/>
</dbReference>
<dbReference type="OrthoDB" id="213028at2"/>
<dbReference type="PANTHER" id="PTHR33221:SF15">
    <property type="entry name" value="HTH-TYPE TRANSCRIPTIONAL REGULATOR YWGB-RELATED"/>
    <property type="match status" value="1"/>
</dbReference>
<reference evidence="1 2" key="1">
    <citation type="submission" date="2018-08" db="EMBL/GenBank/DDBJ databases">
        <title>Chitinophagaceae sp. K23C18032701, a novel bacterium isolated from forest soil.</title>
        <authorList>
            <person name="Wang C."/>
        </authorList>
    </citation>
    <scope>NUCLEOTIDE SEQUENCE [LARGE SCALE GENOMIC DNA]</scope>
    <source>
        <strain evidence="1 2">K23C18032701</strain>
    </source>
</reference>
<dbReference type="InterPro" id="IPR036390">
    <property type="entry name" value="WH_DNA-bd_sf"/>
</dbReference>
<dbReference type="PROSITE" id="PS51197">
    <property type="entry name" value="HTH_RRF2_2"/>
    <property type="match status" value="1"/>
</dbReference>
<sequence>MNNGRFAISMHILVLLSKLHEEWISSEFLAGSININPVLVRKELLNLREFGLIESKEGKNGGSRLAKPAKTILLSQVYQAVKQNNALLGNAKNTPNPDCAVGRQVSQHLDNLYEEAERALEKQLGQTTLQQFADRFD</sequence>
<dbReference type="Gene3D" id="1.10.10.10">
    <property type="entry name" value="Winged helix-like DNA-binding domain superfamily/Winged helix DNA-binding domain"/>
    <property type="match status" value="1"/>
</dbReference>
<organism evidence="1 2">
    <name type="scientific">Deminuibacter soli</name>
    <dbReference type="NCBI Taxonomy" id="2291815"/>
    <lineage>
        <taxon>Bacteria</taxon>
        <taxon>Pseudomonadati</taxon>
        <taxon>Bacteroidota</taxon>
        <taxon>Chitinophagia</taxon>
        <taxon>Chitinophagales</taxon>
        <taxon>Chitinophagaceae</taxon>
        <taxon>Deminuibacter</taxon>
    </lineage>
</organism>
<dbReference type="SUPFAM" id="SSF46785">
    <property type="entry name" value="Winged helix' DNA-binding domain"/>
    <property type="match status" value="1"/>
</dbReference>
<dbReference type="InterPro" id="IPR000944">
    <property type="entry name" value="Tscrpt_reg_Rrf2"/>
</dbReference>
<protein>
    <submittedName>
        <fullName evidence="1">Rrf2 family transcriptional regulator</fullName>
    </submittedName>
</protein>
<dbReference type="GO" id="GO:0005829">
    <property type="term" value="C:cytosol"/>
    <property type="evidence" value="ECO:0007669"/>
    <property type="project" value="TreeGrafter"/>
</dbReference>
<accession>A0A3E1NEA9</accession>